<evidence type="ECO:0000259" key="7">
    <source>
        <dbReference type="PROSITE" id="PS50110"/>
    </source>
</evidence>
<dbReference type="GO" id="GO:0005829">
    <property type="term" value="C:cytosol"/>
    <property type="evidence" value="ECO:0007669"/>
    <property type="project" value="TreeGrafter"/>
</dbReference>
<dbReference type="PROSITE" id="PS50110">
    <property type="entry name" value="RESPONSE_REGULATORY"/>
    <property type="match status" value="1"/>
</dbReference>
<dbReference type="STRING" id="1884432.SAMN05518683_1196"/>
<proteinExistence type="predicted"/>
<evidence type="ECO:0000313" key="8">
    <source>
        <dbReference type="EMBL" id="SFQ15114.1"/>
    </source>
</evidence>
<sequence>MSDTHMSSSIINSFNNFLQYYQASNLPCGLIIVYASLDQKGIHSLKTYLEKEEPSTAFQVSYDTEHHILGILLDDCDLGYTHFYALHVKDYLEEQNQLLGEMVVGNFPENSDHAEWMLYRMMNEMMINQRNQQEIRVFDNETIQNTDKKTILIVDHDNSILHLLTNYLQRKGYIVYAAVDGKNGLEQYQKLFPDLVITEINLSGIGGHQFINQIKTIDKKTNNHSEIMVLTNKHLEEDIKRTFEHGAAEYITKPFSLIELEARIKRLVEVTE</sequence>
<dbReference type="Gene3D" id="3.40.50.2300">
    <property type="match status" value="1"/>
</dbReference>
<evidence type="ECO:0000256" key="3">
    <source>
        <dbReference type="ARBA" id="ARBA00023015"/>
    </source>
</evidence>
<evidence type="ECO:0000313" key="9">
    <source>
        <dbReference type="Proteomes" id="UP000198892"/>
    </source>
</evidence>
<reference evidence="9" key="1">
    <citation type="submission" date="2016-10" db="EMBL/GenBank/DDBJ databases">
        <authorList>
            <person name="Varghese N."/>
            <person name="Submissions S."/>
        </authorList>
    </citation>
    <scope>NUCLEOTIDE SEQUENCE [LARGE SCALE GENOMIC DNA]</scope>
    <source>
        <strain evidence="9">S7</strain>
    </source>
</reference>
<dbReference type="GO" id="GO:0006355">
    <property type="term" value="P:regulation of DNA-templated transcription"/>
    <property type="evidence" value="ECO:0007669"/>
    <property type="project" value="TreeGrafter"/>
</dbReference>
<keyword evidence="3" id="KW-0805">Transcription regulation</keyword>
<evidence type="ECO:0000256" key="2">
    <source>
        <dbReference type="ARBA" id="ARBA00023012"/>
    </source>
</evidence>
<evidence type="ECO:0000256" key="6">
    <source>
        <dbReference type="PROSITE-ProRule" id="PRU00169"/>
    </source>
</evidence>
<evidence type="ECO:0000256" key="1">
    <source>
        <dbReference type="ARBA" id="ARBA00022553"/>
    </source>
</evidence>
<dbReference type="AlphaFoldDB" id="A0A1I5W5T0"/>
<accession>A0A1I5W5T0</accession>
<keyword evidence="4" id="KW-0238">DNA-binding</keyword>
<keyword evidence="2" id="KW-0902">Two-component regulatory system</keyword>
<dbReference type="GO" id="GO:0000156">
    <property type="term" value="F:phosphorelay response regulator activity"/>
    <property type="evidence" value="ECO:0007669"/>
    <property type="project" value="TreeGrafter"/>
</dbReference>
<comment type="caution">
    <text evidence="6">Lacks conserved residue(s) required for the propagation of feature annotation.</text>
</comment>
<keyword evidence="9" id="KW-1185">Reference proteome</keyword>
<dbReference type="Pfam" id="PF00072">
    <property type="entry name" value="Response_reg"/>
    <property type="match status" value="1"/>
</dbReference>
<dbReference type="InterPro" id="IPR039420">
    <property type="entry name" value="WalR-like"/>
</dbReference>
<dbReference type="PANTHER" id="PTHR48111:SF1">
    <property type="entry name" value="TWO-COMPONENT RESPONSE REGULATOR ORR33"/>
    <property type="match status" value="1"/>
</dbReference>
<evidence type="ECO:0000256" key="5">
    <source>
        <dbReference type="ARBA" id="ARBA00023163"/>
    </source>
</evidence>
<organism evidence="8 9">
    <name type="scientific">Salibacterium halotolerans</name>
    <dbReference type="NCBI Taxonomy" id="1884432"/>
    <lineage>
        <taxon>Bacteria</taxon>
        <taxon>Bacillati</taxon>
        <taxon>Bacillota</taxon>
        <taxon>Bacilli</taxon>
        <taxon>Bacillales</taxon>
        <taxon>Bacillaceae</taxon>
    </lineage>
</organism>
<gene>
    <name evidence="8" type="ORF">SAMN05518683_1196</name>
</gene>
<name>A0A1I5W5T0_9BACI</name>
<dbReference type="GO" id="GO:0000976">
    <property type="term" value="F:transcription cis-regulatory region binding"/>
    <property type="evidence" value="ECO:0007669"/>
    <property type="project" value="TreeGrafter"/>
</dbReference>
<evidence type="ECO:0000256" key="4">
    <source>
        <dbReference type="ARBA" id="ARBA00023125"/>
    </source>
</evidence>
<dbReference type="Proteomes" id="UP000198892">
    <property type="component" value="Unassembled WGS sequence"/>
</dbReference>
<protein>
    <submittedName>
        <fullName evidence="8">Response regulator receiver domain-containing protein</fullName>
    </submittedName>
</protein>
<dbReference type="InterPro" id="IPR011006">
    <property type="entry name" value="CheY-like_superfamily"/>
</dbReference>
<dbReference type="RefSeq" id="WP_170841156.1">
    <property type="nucleotide sequence ID" value="NZ_FOXD01000019.1"/>
</dbReference>
<keyword evidence="5" id="KW-0804">Transcription</keyword>
<dbReference type="GO" id="GO:0032993">
    <property type="term" value="C:protein-DNA complex"/>
    <property type="evidence" value="ECO:0007669"/>
    <property type="project" value="TreeGrafter"/>
</dbReference>
<dbReference type="EMBL" id="FOXD01000019">
    <property type="protein sequence ID" value="SFQ15114.1"/>
    <property type="molecule type" value="Genomic_DNA"/>
</dbReference>
<feature type="domain" description="Response regulatory" evidence="7">
    <location>
        <begin position="150"/>
        <end position="268"/>
    </location>
</feature>
<dbReference type="SUPFAM" id="SSF52172">
    <property type="entry name" value="CheY-like"/>
    <property type="match status" value="1"/>
</dbReference>
<dbReference type="InterPro" id="IPR001789">
    <property type="entry name" value="Sig_transdc_resp-reg_receiver"/>
</dbReference>
<keyword evidence="1" id="KW-0597">Phosphoprotein</keyword>
<dbReference type="SMART" id="SM00448">
    <property type="entry name" value="REC"/>
    <property type="match status" value="1"/>
</dbReference>
<dbReference type="PANTHER" id="PTHR48111">
    <property type="entry name" value="REGULATOR OF RPOS"/>
    <property type="match status" value="1"/>
</dbReference>